<accession>L1IXR6</accession>
<feature type="non-terminal residue" evidence="1">
    <location>
        <position position="1"/>
    </location>
</feature>
<dbReference type="KEGG" id="gtt:GUITHDRAFT_154033"/>
<reference evidence="2" key="3">
    <citation type="submission" date="2015-06" db="UniProtKB">
        <authorList>
            <consortium name="EnsemblProtists"/>
        </authorList>
    </citation>
    <scope>IDENTIFICATION</scope>
</reference>
<dbReference type="EMBL" id="JH993028">
    <property type="protein sequence ID" value="EKX40877.1"/>
    <property type="molecule type" value="Genomic_DNA"/>
</dbReference>
<gene>
    <name evidence="1" type="ORF">GUITHDRAFT_154033</name>
</gene>
<dbReference type="Proteomes" id="UP000011087">
    <property type="component" value="Unassembled WGS sequence"/>
</dbReference>
<proteinExistence type="predicted"/>
<dbReference type="PaxDb" id="55529-EKX40877"/>
<dbReference type="EnsemblProtists" id="EKX40877">
    <property type="protein sequence ID" value="EKX40877"/>
    <property type="gene ID" value="GUITHDRAFT_154033"/>
</dbReference>
<dbReference type="AlphaFoldDB" id="L1IXR6"/>
<dbReference type="HOGENOM" id="CLU_1933095_0_0_1"/>
<dbReference type="GeneID" id="17297507"/>
<organism evidence="1">
    <name type="scientific">Guillardia theta (strain CCMP2712)</name>
    <name type="common">Cryptophyte</name>
    <dbReference type="NCBI Taxonomy" id="905079"/>
    <lineage>
        <taxon>Eukaryota</taxon>
        <taxon>Cryptophyceae</taxon>
        <taxon>Pyrenomonadales</taxon>
        <taxon>Geminigeraceae</taxon>
        <taxon>Guillardia</taxon>
    </lineage>
</organism>
<protein>
    <submittedName>
        <fullName evidence="1 2">Uncharacterized protein</fullName>
    </submittedName>
</protein>
<evidence type="ECO:0000313" key="3">
    <source>
        <dbReference type="Proteomes" id="UP000011087"/>
    </source>
</evidence>
<keyword evidence="3" id="KW-1185">Reference proteome</keyword>
<evidence type="ECO:0000313" key="1">
    <source>
        <dbReference type="EMBL" id="EKX40877.1"/>
    </source>
</evidence>
<reference evidence="3" key="2">
    <citation type="submission" date="2012-11" db="EMBL/GenBank/DDBJ databases">
        <authorList>
            <person name="Kuo A."/>
            <person name="Curtis B.A."/>
            <person name="Tanifuji G."/>
            <person name="Burki F."/>
            <person name="Gruber A."/>
            <person name="Irimia M."/>
            <person name="Maruyama S."/>
            <person name="Arias M.C."/>
            <person name="Ball S.G."/>
            <person name="Gile G.H."/>
            <person name="Hirakawa Y."/>
            <person name="Hopkins J.F."/>
            <person name="Rensing S.A."/>
            <person name="Schmutz J."/>
            <person name="Symeonidi A."/>
            <person name="Elias M."/>
            <person name="Eveleigh R.J."/>
            <person name="Herman E.K."/>
            <person name="Klute M.J."/>
            <person name="Nakayama T."/>
            <person name="Obornik M."/>
            <person name="Reyes-Prieto A."/>
            <person name="Armbrust E.V."/>
            <person name="Aves S.J."/>
            <person name="Beiko R.G."/>
            <person name="Coutinho P."/>
            <person name="Dacks J.B."/>
            <person name="Durnford D.G."/>
            <person name="Fast N.M."/>
            <person name="Green B.R."/>
            <person name="Grisdale C."/>
            <person name="Hempe F."/>
            <person name="Henrissat B."/>
            <person name="Hoppner M.P."/>
            <person name="Ishida K.-I."/>
            <person name="Kim E."/>
            <person name="Koreny L."/>
            <person name="Kroth P.G."/>
            <person name="Liu Y."/>
            <person name="Malik S.-B."/>
            <person name="Maier U.G."/>
            <person name="McRose D."/>
            <person name="Mock T."/>
            <person name="Neilson J.A."/>
            <person name="Onodera N.T."/>
            <person name="Poole A.M."/>
            <person name="Pritham E.J."/>
            <person name="Richards T.A."/>
            <person name="Rocap G."/>
            <person name="Roy S.W."/>
            <person name="Sarai C."/>
            <person name="Schaack S."/>
            <person name="Shirato S."/>
            <person name="Slamovits C.H."/>
            <person name="Spencer D.F."/>
            <person name="Suzuki S."/>
            <person name="Worden A.Z."/>
            <person name="Zauner S."/>
            <person name="Barry K."/>
            <person name="Bell C."/>
            <person name="Bharti A.K."/>
            <person name="Crow J.A."/>
            <person name="Grimwood J."/>
            <person name="Kramer R."/>
            <person name="Lindquist E."/>
            <person name="Lucas S."/>
            <person name="Salamov A."/>
            <person name="McFadden G.I."/>
            <person name="Lane C.E."/>
            <person name="Keeling P.J."/>
            <person name="Gray M.W."/>
            <person name="Grigoriev I.V."/>
            <person name="Archibald J.M."/>
        </authorList>
    </citation>
    <scope>NUCLEOTIDE SEQUENCE</scope>
    <source>
        <strain evidence="3">CCMP2712</strain>
    </source>
</reference>
<reference evidence="1 3" key="1">
    <citation type="journal article" date="2012" name="Nature">
        <title>Algal genomes reveal evolutionary mosaicism and the fate of nucleomorphs.</title>
        <authorList>
            <consortium name="DOE Joint Genome Institute"/>
            <person name="Curtis B.A."/>
            <person name="Tanifuji G."/>
            <person name="Burki F."/>
            <person name="Gruber A."/>
            <person name="Irimia M."/>
            <person name="Maruyama S."/>
            <person name="Arias M.C."/>
            <person name="Ball S.G."/>
            <person name="Gile G.H."/>
            <person name="Hirakawa Y."/>
            <person name="Hopkins J.F."/>
            <person name="Kuo A."/>
            <person name="Rensing S.A."/>
            <person name="Schmutz J."/>
            <person name="Symeonidi A."/>
            <person name="Elias M."/>
            <person name="Eveleigh R.J."/>
            <person name="Herman E.K."/>
            <person name="Klute M.J."/>
            <person name="Nakayama T."/>
            <person name="Obornik M."/>
            <person name="Reyes-Prieto A."/>
            <person name="Armbrust E.V."/>
            <person name="Aves S.J."/>
            <person name="Beiko R.G."/>
            <person name="Coutinho P."/>
            <person name="Dacks J.B."/>
            <person name="Durnford D.G."/>
            <person name="Fast N.M."/>
            <person name="Green B.R."/>
            <person name="Grisdale C.J."/>
            <person name="Hempel F."/>
            <person name="Henrissat B."/>
            <person name="Hoppner M.P."/>
            <person name="Ishida K."/>
            <person name="Kim E."/>
            <person name="Koreny L."/>
            <person name="Kroth P.G."/>
            <person name="Liu Y."/>
            <person name="Malik S.B."/>
            <person name="Maier U.G."/>
            <person name="McRose D."/>
            <person name="Mock T."/>
            <person name="Neilson J.A."/>
            <person name="Onodera N.T."/>
            <person name="Poole A.M."/>
            <person name="Pritham E.J."/>
            <person name="Richards T.A."/>
            <person name="Rocap G."/>
            <person name="Roy S.W."/>
            <person name="Sarai C."/>
            <person name="Schaack S."/>
            <person name="Shirato S."/>
            <person name="Slamovits C.H."/>
            <person name="Spencer D.F."/>
            <person name="Suzuki S."/>
            <person name="Worden A.Z."/>
            <person name="Zauner S."/>
            <person name="Barry K."/>
            <person name="Bell C."/>
            <person name="Bharti A.K."/>
            <person name="Crow J.A."/>
            <person name="Grimwood J."/>
            <person name="Kramer R."/>
            <person name="Lindquist E."/>
            <person name="Lucas S."/>
            <person name="Salamov A."/>
            <person name="McFadden G.I."/>
            <person name="Lane C.E."/>
            <person name="Keeling P.J."/>
            <person name="Gray M.W."/>
            <person name="Grigoriev I.V."/>
            <person name="Archibald J.M."/>
        </authorList>
    </citation>
    <scope>NUCLEOTIDE SEQUENCE</scope>
    <source>
        <strain evidence="1 3">CCMP2712</strain>
    </source>
</reference>
<dbReference type="RefSeq" id="XP_005827857.1">
    <property type="nucleotide sequence ID" value="XM_005827800.1"/>
</dbReference>
<sequence length="131" mass="14989">MSDGEDMFAKRKESFISGGRQKMIELELEITEFFTRRITKEESEDGNVAEPYHDDLGGLSPTGLVDDQLVFMEHKAKQRRSSISIRNSLIISDYFSLLGQPKKTEKCKSHARVSASLLKNEEVKYRTTLKD</sequence>
<name>L1IXR6_GUITC</name>
<evidence type="ECO:0000313" key="2">
    <source>
        <dbReference type="EnsemblProtists" id="EKX40877"/>
    </source>
</evidence>